<dbReference type="STRING" id="941907.SAMN06295910_1881"/>
<dbReference type="SUPFAM" id="SSF55166">
    <property type="entry name" value="Hedgehog/DD-peptidase"/>
    <property type="match status" value="1"/>
</dbReference>
<evidence type="ECO:0000313" key="1">
    <source>
        <dbReference type="EMBL" id="SMF70489.1"/>
    </source>
</evidence>
<dbReference type="AlphaFoldDB" id="A0A1X7GIV4"/>
<reference evidence="2" key="1">
    <citation type="submission" date="2017-04" db="EMBL/GenBank/DDBJ databases">
        <authorList>
            <person name="Varghese N."/>
            <person name="Submissions S."/>
        </authorList>
    </citation>
    <scope>NUCLEOTIDE SEQUENCE [LARGE SCALE GENOMIC DNA]</scope>
    <source>
        <strain evidence="2">Dd16</strain>
    </source>
</reference>
<dbReference type="InterPro" id="IPR009045">
    <property type="entry name" value="Zn_M74/Hedgehog-like"/>
</dbReference>
<organism evidence="1 2">
    <name type="scientific">Allosphingosinicella indica</name>
    <dbReference type="NCBI Taxonomy" id="941907"/>
    <lineage>
        <taxon>Bacteria</taxon>
        <taxon>Pseudomonadati</taxon>
        <taxon>Pseudomonadota</taxon>
        <taxon>Alphaproteobacteria</taxon>
        <taxon>Sphingomonadales</taxon>
        <taxon>Sphingomonadaceae</taxon>
        <taxon>Allosphingosinicella</taxon>
    </lineage>
</organism>
<evidence type="ECO:0000313" key="2">
    <source>
        <dbReference type="Proteomes" id="UP000192934"/>
    </source>
</evidence>
<dbReference type="Gene3D" id="3.30.1380.10">
    <property type="match status" value="1"/>
</dbReference>
<protein>
    <submittedName>
        <fullName evidence="1">Peptidoglycan L-alanyl-D-glutamate endopeptidase CwlK</fullName>
    </submittedName>
</protein>
<sequence length="167" mass="18354">MGYTLGARSRAEFAGVRYDLGSVVHEAIKITAQDFSVHDGLRTEAEQRALMKSGASKTMNSKHLPQADGFGHAVDLVPFINGKLRWEWKPIFHIAAAVRKALDIVNAERKTRNLDPLKLIWGGVWDRDFAALPADAAGMEQAVNAYVARRRGAGKTAFIDGPHFEIA</sequence>
<accession>A0A1X7GIV4</accession>
<dbReference type="EMBL" id="LT840185">
    <property type="protein sequence ID" value="SMF70489.1"/>
    <property type="molecule type" value="Genomic_DNA"/>
</dbReference>
<proteinExistence type="predicted"/>
<gene>
    <name evidence="1" type="ORF">SAMN06295910_1881</name>
</gene>
<dbReference type="Proteomes" id="UP000192934">
    <property type="component" value="Chromosome I"/>
</dbReference>
<name>A0A1X7GIV4_9SPHN</name>
<dbReference type="RefSeq" id="WP_085218533.1">
    <property type="nucleotide sequence ID" value="NZ_LT840185.1"/>
</dbReference>
<dbReference type="OrthoDB" id="8479979at2"/>
<keyword evidence="2" id="KW-1185">Reference proteome</keyword>